<dbReference type="OrthoDB" id="3029913at2759"/>
<gene>
    <name evidence="2" type="ORF">Trco_001505</name>
</gene>
<dbReference type="Proteomes" id="UP000827724">
    <property type="component" value="Unassembled WGS sequence"/>
</dbReference>
<keyword evidence="3" id="KW-1185">Reference proteome</keyword>
<evidence type="ECO:0000313" key="3">
    <source>
        <dbReference type="Proteomes" id="UP000827724"/>
    </source>
</evidence>
<feature type="region of interest" description="Disordered" evidence="1">
    <location>
        <begin position="59"/>
        <end position="79"/>
    </location>
</feature>
<protein>
    <submittedName>
        <fullName evidence="2">Uncharacterized protein</fullName>
    </submittedName>
</protein>
<dbReference type="AlphaFoldDB" id="A0A9P8QU16"/>
<dbReference type="EMBL" id="JAIWOZ010000001">
    <property type="protein sequence ID" value="KAH6611485.1"/>
    <property type="molecule type" value="Genomic_DNA"/>
</dbReference>
<evidence type="ECO:0000313" key="2">
    <source>
        <dbReference type="EMBL" id="KAH6611485.1"/>
    </source>
</evidence>
<sequence length="1231" mass="136016">MAALQTEDSLPGGLRFLTLRHAYQVAQSRRANTSSQTILPSKSKAKQSIERIAQGAVDSTIDSTRPQGDVAATATTDGGLEENLQEGVESGLEPLEDGHQKLYSYFPPRLDGGEQEITVTQNISTKPEPDGRPRQSLKSKITRKSIIVEAPQFSLPEGCVHSVNPPPGGTATAETLPHMVFTDPHLPWERRIKNQDDPTRRERVPWLALLVFDQEELRIPDENLQGDSSLFRDTSLAKDSQGKPTEICQSPVFTLPLTGSDVQALRSQGSIASPIPKADTNDPETRTTAIFLQPALFTKLVTTYEKQSKATGDGAQIFTVVSPRKEQTTADTSRFRHFAHVRHVKTGGMAASALYTEGLFSVILSHRVGPLSKDHKTPTVAHLVSLEGWDDMTLPISSSVRFVAISSLYSWTYTTIPTSGYTSLEEEIRRLEDNIDVLRAPSSTIESMKKRQNNPKLSSKLAKRISDGYMMQRHRTRTGEVTVSFFRAALVPIIPAEPKWSSMSHCGSDLQILDRDTGMMDITYSAAWHLGKAMGMADAAFVAALSRLRNSVHNISLDGAKRDKLTQSNAYKSKREVLQSLKESIVTLNSIQHPLDTGDSILPGSGSASFKTVATPLQKLAKPSVDLAVDDAIIREKSEQRAARHIRQLAGTKGKDGKVYKEGQIVYGELNRCVSPEWKIILGWIRDRMFLFGLPPQYLIADPSYAPAESIRFFHIDPNWVDAFLDGALSLGSHIERDDDYIRRCIKGAINAHLNTVDPATGYRPQIPSYGMLLRSSIVSRFPDLKVEAPIPADAPEPDRAPILRQEIIGDGLLLCLFDRVPLADDSMPVLSFTQPPHQQTFAFGDTLTPDALRIEYKRTYTVKKSSYDFEGRIVERRIHQRDEASGRPSGAEPPIFLWGEQGDARFILADIWASDVIDVLRNEMPSDFTDTHMTSAVAAFQLGTPIYRFVIGDTKSLDSLIPSEDALKKPRGLRLLEAMGSSGGQQLQRSMVTDTAFSLKVVGKKPAPFSIRDSGPFSFLFPAPPLRALPPHFCRPAHVHARAKAVRPPSPVSTIKRRQLTTGIKSEGATRASFGCSLGTIGGLQGQIQAGEHPQDLVFGVRRIDDATVPKNYWIKKISISVPRGPHMKNGSVQTLMDEYNGPGPVMLSNLRFNVLAENTDDRLILNIIPRSTTAEEKGVHADRVKECGFLLPLVDVHDARGVITIDYREDWAEPPQYFERSFTVNLMPS</sequence>
<comment type="caution">
    <text evidence="2">The sequence shown here is derived from an EMBL/GenBank/DDBJ whole genome shotgun (WGS) entry which is preliminary data.</text>
</comment>
<organism evidence="2 3">
    <name type="scientific">Trichoderma cornu-damae</name>
    <dbReference type="NCBI Taxonomy" id="654480"/>
    <lineage>
        <taxon>Eukaryota</taxon>
        <taxon>Fungi</taxon>
        <taxon>Dikarya</taxon>
        <taxon>Ascomycota</taxon>
        <taxon>Pezizomycotina</taxon>
        <taxon>Sordariomycetes</taxon>
        <taxon>Hypocreomycetidae</taxon>
        <taxon>Hypocreales</taxon>
        <taxon>Hypocreaceae</taxon>
        <taxon>Trichoderma</taxon>
    </lineage>
</organism>
<accession>A0A9P8QU16</accession>
<evidence type="ECO:0000256" key="1">
    <source>
        <dbReference type="SAM" id="MobiDB-lite"/>
    </source>
</evidence>
<name>A0A9P8QU16_9HYPO</name>
<reference evidence="2" key="1">
    <citation type="submission" date="2021-08" db="EMBL/GenBank/DDBJ databases">
        <title>Chromosome-Level Trichoderma cornu-damae using Hi-C Data.</title>
        <authorList>
            <person name="Kim C.S."/>
        </authorList>
    </citation>
    <scope>NUCLEOTIDE SEQUENCE</scope>
    <source>
        <strain evidence="2">KA19-0412C</strain>
    </source>
</reference>
<proteinExistence type="predicted"/>